<comment type="caution">
    <text evidence="2">The sequence shown here is derived from an EMBL/GenBank/DDBJ whole genome shotgun (WGS) entry which is preliminary data.</text>
</comment>
<dbReference type="AlphaFoldDB" id="A0A9W6YBH8"/>
<sequence length="122" mass="12267">MLEPGHELDIALDLCEEVVVAAGVGPNDDGNIKEIGGEIQDDIKGAAHDTTMTGTKPAENFSATTVVDGQQPSTEVTSDDTGVVTVSDAAAATTGKAATAAASAAADTTTKRREAGRGSRQP</sequence>
<accession>A0A9W6YBH8</accession>
<name>A0A9W6YBH8_9STRA</name>
<organism evidence="2 3">
    <name type="scientific">Phytophthora fragariaefolia</name>
    <dbReference type="NCBI Taxonomy" id="1490495"/>
    <lineage>
        <taxon>Eukaryota</taxon>
        <taxon>Sar</taxon>
        <taxon>Stramenopiles</taxon>
        <taxon>Oomycota</taxon>
        <taxon>Peronosporomycetes</taxon>
        <taxon>Peronosporales</taxon>
        <taxon>Peronosporaceae</taxon>
        <taxon>Phytophthora</taxon>
    </lineage>
</organism>
<evidence type="ECO:0000313" key="3">
    <source>
        <dbReference type="Proteomes" id="UP001165121"/>
    </source>
</evidence>
<gene>
    <name evidence="2" type="ORF">Pfra01_002731900</name>
</gene>
<keyword evidence="3" id="KW-1185">Reference proteome</keyword>
<feature type="compositionally biased region" description="Low complexity" evidence="1">
    <location>
        <begin position="92"/>
        <end position="108"/>
    </location>
</feature>
<dbReference type="EMBL" id="BSXT01006646">
    <property type="protein sequence ID" value="GMF62723.1"/>
    <property type="molecule type" value="Genomic_DNA"/>
</dbReference>
<feature type="compositionally biased region" description="Basic and acidic residues" evidence="1">
    <location>
        <begin position="109"/>
        <end position="122"/>
    </location>
</feature>
<dbReference type="Proteomes" id="UP001165121">
    <property type="component" value="Unassembled WGS sequence"/>
</dbReference>
<feature type="region of interest" description="Disordered" evidence="1">
    <location>
        <begin position="92"/>
        <end position="122"/>
    </location>
</feature>
<proteinExistence type="predicted"/>
<evidence type="ECO:0000313" key="2">
    <source>
        <dbReference type="EMBL" id="GMF62723.1"/>
    </source>
</evidence>
<reference evidence="2" key="1">
    <citation type="submission" date="2023-04" db="EMBL/GenBank/DDBJ databases">
        <title>Phytophthora fragariaefolia NBRC 109709.</title>
        <authorList>
            <person name="Ichikawa N."/>
            <person name="Sato H."/>
            <person name="Tonouchi N."/>
        </authorList>
    </citation>
    <scope>NUCLEOTIDE SEQUENCE</scope>
    <source>
        <strain evidence="2">NBRC 109709</strain>
    </source>
</reference>
<evidence type="ECO:0000256" key="1">
    <source>
        <dbReference type="SAM" id="MobiDB-lite"/>
    </source>
</evidence>
<protein>
    <submittedName>
        <fullName evidence="2">Unnamed protein product</fullName>
    </submittedName>
</protein>